<keyword evidence="4 7" id="KW-0812">Transmembrane</keyword>
<evidence type="ECO:0000256" key="3">
    <source>
        <dbReference type="ARBA" id="ARBA00022475"/>
    </source>
</evidence>
<dbReference type="PANTHER" id="PTHR33508:SF1">
    <property type="entry name" value="UPF0056 MEMBRANE PROTEIN YHCE"/>
    <property type="match status" value="1"/>
</dbReference>
<dbReference type="NCBIfam" id="TIGR00427">
    <property type="entry name" value="NAAT family transporter"/>
    <property type="match status" value="1"/>
</dbReference>
<accession>A0A830DZY6</accession>
<keyword evidence="6 7" id="KW-0472">Membrane</keyword>
<dbReference type="Proteomes" id="UP001060771">
    <property type="component" value="Chromosome"/>
</dbReference>
<proteinExistence type="inferred from homology"/>
<protein>
    <recommendedName>
        <fullName evidence="7">UPF0056 membrane protein</fullName>
    </recommendedName>
</protein>
<dbReference type="Proteomes" id="UP000657075">
    <property type="component" value="Unassembled WGS sequence"/>
</dbReference>
<dbReference type="GO" id="GO:0005886">
    <property type="term" value="C:plasma membrane"/>
    <property type="evidence" value="ECO:0007669"/>
    <property type="project" value="UniProtKB-SubCell"/>
</dbReference>
<reference evidence="9" key="2">
    <citation type="submission" date="2020-09" db="EMBL/GenBank/DDBJ databases">
        <authorList>
            <person name="Sun Q."/>
            <person name="Ohkuma M."/>
        </authorList>
    </citation>
    <scope>NUCLEOTIDE SEQUENCE</scope>
    <source>
        <strain evidence="9">JCM 11219</strain>
    </source>
</reference>
<reference evidence="11" key="3">
    <citation type="submission" date="2022-09" db="EMBL/GenBank/DDBJ databases">
        <title>Complete genome sequence of Vulcanisaeta souniana.</title>
        <authorList>
            <person name="Kato S."/>
            <person name="Itoh T."/>
            <person name="Ohkuma M."/>
        </authorList>
    </citation>
    <scope>NUCLEOTIDE SEQUENCE [LARGE SCALE GENOMIC DNA]</scope>
    <source>
        <strain evidence="11">JCM 11219</strain>
    </source>
</reference>
<dbReference type="Pfam" id="PF01914">
    <property type="entry name" value="MarC"/>
    <property type="match status" value="1"/>
</dbReference>
<evidence type="ECO:0000313" key="9">
    <source>
        <dbReference type="EMBL" id="GGI69020.1"/>
    </source>
</evidence>
<dbReference type="EMBL" id="AP026830">
    <property type="protein sequence ID" value="BDR91965.1"/>
    <property type="molecule type" value="Genomic_DNA"/>
</dbReference>
<organism evidence="9 10">
    <name type="scientific">Vulcanisaeta souniana JCM 11219</name>
    <dbReference type="NCBI Taxonomy" id="1293586"/>
    <lineage>
        <taxon>Archaea</taxon>
        <taxon>Thermoproteota</taxon>
        <taxon>Thermoprotei</taxon>
        <taxon>Thermoproteales</taxon>
        <taxon>Thermoproteaceae</taxon>
        <taxon>Vulcanisaeta</taxon>
    </lineage>
</organism>
<gene>
    <name evidence="9" type="ORF">GCM10007112_02460</name>
    <name evidence="8" type="ORF">Vsou_10580</name>
</gene>
<reference evidence="8" key="4">
    <citation type="journal article" date="2023" name="Microbiol. Resour. Announc.">
        <title>Complete Genome Sequence of Vulcanisaeta souniana Strain IC-059, a Hyperthermophilic Archaeon Isolated from Hot Spring Water in Japan.</title>
        <authorList>
            <person name="Kato S."/>
            <person name="Itoh T."/>
            <person name="Wu L."/>
            <person name="Ma J."/>
            <person name="Ohkuma M."/>
        </authorList>
    </citation>
    <scope>NUCLEOTIDE SEQUENCE</scope>
    <source>
        <strain evidence="8">JCM 11219</strain>
    </source>
</reference>
<dbReference type="RefSeq" id="WP_229709666.1">
    <property type="nucleotide sequence ID" value="NZ_AP026830.1"/>
</dbReference>
<feature type="transmembrane region" description="Helical" evidence="7">
    <location>
        <begin position="46"/>
        <end position="66"/>
    </location>
</feature>
<comment type="subcellular location">
    <subcellularLocation>
        <location evidence="1 7">Cell membrane</location>
        <topology evidence="1 7">Multi-pass membrane protein</topology>
    </subcellularLocation>
</comment>
<feature type="transmembrane region" description="Helical" evidence="7">
    <location>
        <begin position="15"/>
        <end position="34"/>
    </location>
</feature>
<comment type="similarity">
    <text evidence="2 7">Belongs to the UPF0056 (MarC) family.</text>
</comment>
<dbReference type="InterPro" id="IPR002771">
    <property type="entry name" value="Multi_antbiot-R_MarC"/>
</dbReference>
<evidence type="ECO:0000256" key="7">
    <source>
        <dbReference type="RuleBase" id="RU362048"/>
    </source>
</evidence>
<evidence type="ECO:0000256" key="5">
    <source>
        <dbReference type="ARBA" id="ARBA00022989"/>
    </source>
</evidence>
<evidence type="ECO:0000256" key="1">
    <source>
        <dbReference type="ARBA" id="ARBA00004651"/>
    </source>
</evidence>
<sequence length="203" mass="21927">MSGALIDILNMTGQLIAILNPIGAIPTLSIYIINMEREQLRRVYRLVGISIPLLMVIFAVGGRYILQAFGVNLDAFRIAGGVLLMGIAMETLMVGGPRAIGAVKEPEEFVLVPIVTPLLVGPGTITELILFSALYPIYEVIIAALISSAFTYLVIRFSQPLLKRLGSNTLKVLGRFMSLIIAALAIGMILTGVTNYIESLHIT</sequence>
<dbReference type="GeneID" id="76206606"/>
<evidence type="ECO:0000313" key="10">
    <source>
        <dbReference type="Proteomes" id="UP000657075"/>
    </source>
</evidence>
<dbReference type="EMBL" id="BMNM01000001">
    <property type="protein sequence ID" value="GGI69020.1"/>
    <property type="molecule type" value="Genomic_DNA"/>
</dbReference>
<name>A0A830DZY6_9CREN</name>
<keyword evidence="11" id="KW-1185">Reference proteome</keyword>
<dbReference type="AlphaFoldDB" id="A0A830DZY6"/>
<evidence type="ECO:0000256" key="4">
    <source>
        <dbReference type="ARBA" id="ARBA00022692"/>
    </source>
</evidence>
<evidence type="ECO:0000313" key="8">
    <source>
        <dbReference type="EMBL" id="BDR91965.1"/>
    </source>
</evidence>
<feature type="transmembrane region" description="Helical" evidence="7">
    <location>
        <begin position="176"/>
        <end position="197"/>
    </location>
</feature>
<evidence type="ECO:0000256" key="2">
    <source>
        <dbReference type="ARBA" id="ARBA00009784"/>
    </source>
</evidence>
<keyword evidence="3" id="KW-1003">Cell membrane</keyword>
<feature type="transmembrane region" description="Helical" evidence="7">
    <location>
        <begin position="109"/>
        <end position="131"/>
    </location>
</feature>
<feature type="transmembrane region" description="Helical" evidence="7">
    <location>
        <begin position="78"/>
        <end position="97"/>
    </location>
</feature>
<dbReference type="PANTHER" id="PTHR33508">
    <property type="entry name" value="UPF0056 MEMBRANE PROTEIN YHCE"/>
    <property type="match status" value="1"/>
</dbReference>
<evidence type="ECO:0000313" key="11">
    <source>
        <dbReference type="Proteomes" id="UP001060771"/>
    </source>
</evidence>
<evidence type="ECO:0000256" key="6">
    <source>
        <dbReference type="ARBA" id="ARBA00023136"/>
    </source>
</evidence>
<feature type="transmembrane region" description="Helical" evidence="7">
    <location>
        <begin position="137"/>
        <end position="155"/>
    </location>
</feature>
<keyword evidence="5 7" id="KW-1133">Transmembrane helix</keyword>
<reference evidence="9" key="1">
    <citation type="journal article" date="2014" name="Int. J. Syst. Evol. Microbiol.">
        <title>Complete genome sequence of Corynebacterium casei LMG S-19264T (=DSM 44701T), isolated from a smear-ripened cheese.</title>
        <authorList>
            <consortium name="US DOE Joint Genome Institute (JGI-PGF)"/>
            <person name="Walter F."/>
            <person name="Albersmeier A."/>
            <person name="Kalinowski J."/>
            <person name="Ruckert C."/>
        </authorList>
    </citation>
    <scope>NUCLEOTIDE SEQUENCE</scope>
    <source>
        <strain evidence="9">JCM 11219</strain>
    </source>
</reference>